<sequence>MKRIKHFYTILSLFLILSLSCPAQPLTGIWENSERFIEYTGKADGTTEDTLRIVLKTYYRFVYEDMGTYPVKVKQEDTGNIYSLNIRYQGFRTPVTTSVWVHNTGLFSSFYKKTPHNIVTDTQQSRSSLVSAGANADTQPMRSPLTAILDGFWVEQGFRDGILIYQQEAPAFFDAFFFNGTQYIKFRYWTGDFEYKEKYARFAFDDGLQVTVPKFIRQYDTIYSCITDNGSKLKNYEKGSVLISDGGNGIQQLTLTPQGGGAGTHAVGDVYPHQKYPKIQGLPLYYDETDGAFAFGEPFLTRSSISDLQEEIKRHNSLKRPPPEPLLKADELDFYWERIKQIRKQD</sequence>
<dbReference type="AlphaFoldDB" id="A0AA87NNI8"/>
<feature type="chain" id="PRO_5041735864" description="YARHG domain-containing protein" evidence="1">
    <location>
        <begin position="24"/>
        <end position="346"/>
    </location>
</feature>
<proteinExistence type="predicted"/>
<dbReference type="PROSITE" id="PS51257">
    <property type="entry name" value="PROKAR_LIPOPROTEIN"/>
    <property type="match status" value="1"/>
</dbReference>
<feature type="signal peptide" evidence="1">
    <location>
        <begin position="1"/>
        <end position="23"/>
    </location>
</feature>
<comment type="caution">
    <text evidence="2">The sequence shown here is derived from an EMBL/GenBank/DDBJ whole genome shotgun (WGS) entry which is preliminary data.</text>
</comment>
<dbReference type="Proteomes" id="UP000014634">
    <property type="component" value="Unassembled WGS sequence"/>
</dbReference>
<name>A0AA87NNI8_TREMD</name>
<evidence type="ECO:0000313" key="3">
    <source>
        <dbReference type="Proteomes" id="UP000014634"/>
    </source>
</evidence>
<evidence type="ECO:0000256" key="1">
    <source>
        <dbReference type="SAM" id="SignalP"/>
    </source>
</evidence>
<reference evidence="2 3" key="1">
    <citation type="submission" date="2013-04" db="EMBL/GenBank/DDBJ databases">
        <title>The Genome Sequence of Treponema medium ATCC 700293.</title>
        <authorList>
            <consortium name="The Broad Institute Genomics Platform"/>
            <person name="Earl A."/>
            <person name="Ward D."/>
            <person name="Feldgarden M."/>
            <person name="Gevers D."/>
            <person name="Leonetti C."/>
            <person name="Blanton J.M."/>
            <person name="Dewhirst F.E."/>
            <person name="Izard J."/>
            <person name="Walker B."/>
            <person name="Young S."/>
            <person name="Zeng Q."/>
            <person name="Gargeya S."/>
            <person name="Fitzgerald M."/>
            <person name="Haas B."/>
            <person name="Abouelleil A."/>
            <person name="Allen A.W."/>
            <person name="Alvarado L."/>
            <person name="Arachchi H.M."/>
            <person name="Berlin A.M."/>
            <person name="Chapman S.B."/>
            <person name="Gainer-Dewar J."/>
            <person name="Goldberg J."/>
            <person name="Griggs A."/>
            <person name="Gujja S."/>
            <person name="Hansen M."/>
            <person name="Howarth C."/>
            <person name="Imamovic A."/>
            <person name="Ireland A."/>
            <person name="Larimer J."/>
            <person name="McCowan C."/>
            <person name="Murphy C."/>
            <person name="Pearson M."/>
            <person name="Poon T.W."/>
            <person name="Priest M."/>
            <person name="Roberts A."/>
            <person name="Saif S."/>
            <person name="Shea T."/>
            <person name="Sisk P."/>
            <person name="Sykes S."/>
            <person name="Wortman J."/>
            <person name="Nusbaum C."/>
            <person name="Birren B."/>
        </authorList>
    </citation>
    <scope>NUCLEOTIDE SEQUENCE [LARGE SCALE GENOMIC DNA]</scope>
    <source>
        <strain evidence="2 3">ATCC 700293</strain>
    </source>
</reference>
<dbReference type="EMBL" id="ATFE01000014">
    <property type="protein sequence ID" value="EPF27845.1"/>
    <property type="molecule type" value="Genomic_DNA"/>
</dbReference>
<organism evidence="2 3">
    <name type="scientific">Treponema medium ATCC 700293</name>
    <dbReference type="NCBI Taxonomy" id="1125700"/>
    <lineage>
        <taxon>Bacteria</taxon>
        <taxon>Pseudomonadati</taxon>
        <taxon>Spirochaetota</taxon>
        <taxon>Spirochaetia</taxon>
        <taxon>Spirochaetales</taxon>
        <taxon>Treponemataceae</taxon>
        <taxon>Treponema</taxon>
    </lineage>
</organism>
<keyword evidence="1" id="KW-0732">Signal</keyword>
<dbReference type="RefSeq" id="WP_016523906.1">
    <property type="nucleotide sequence ID" value="NZ_KE332517.1"/>
</dbReference>
<protein>
    <recommendedName>
        <fullName evidence="4">YARHG domain-containing protein</fullName>
    </recommendedName>
</protein>
<accession>A0AA87NNI8</accession>
<gene>
    <name evidence="2" type="ORF">HMPREF9195_01975</name>
</gene>
<evidence type="ECO:0008006" key="4">
    <source>
        <dbReference type="Google" id="ProtNLM"/>
    </source>
</evidence>
<evidence type="ECO:0000313" key="2">
    <source>
        <dbReference type="EMBL" id="EPF27845.1"/>
    </source>
</evidence>